<evidence type="ECO:0000256" key="1">
    <source>
        <dbReference type="SAM" id="MobiDB-lite"/>
    </source>
</evidence>
<keyword evidence="3" id="KW-1185">Reference proteome</keyword>
<organism evidence="2 3">
    <name type="scientific">Roseiconus lacunae</name>
    <dbReference type="NCBI Taxonomy" id="2605694"/>
    <lineage>
        <taxon>Bacteria</taxon>
        <taxon>Pseudomonadati</taxon>
        <taxon>Planctomycetota</taxon>
        <taxon>Planctomycetia</taxon>
        <taxon>Pirellulales</taxon>
        <taxon>Pirellulaceae</taxon>
        <taxon>Roseiconus</taxon>
    </lineage>
</organism>
<dbReference type="Proteomes" id="UP001239462">
    <property type="component" value="Unassembled WGS sequence"/>
</dbReference>
<reference evidence="2 3" key="1">
    <citation type="submission" date="2023-06" db="EMBL/GenBank/DDBJ databases">
        <title>Roseiconus lacunae JC819 isolated from Gulf of Mannar region, Tamil Nadu.</title>
        <authorList>
            <person name="Pk S."/>
            <person name="Ch S."/>
            <person name="Ch V.R."/>
        </authorList>
    </citation>
    <scope>NUCLEOTIDE SEQUENCE [LARGE SCALE GENOMIC DNA]</scope>
    <source>
        <strain evidence="2 3">JC819</strain>
    </source>
</reference>
<proteinExistence type="predicted"/>
<gene>
    <name evidence="2" type="ORF">QTN89_02815</name>
</gene>
<evidence type="ECO:0000313" key="3">
    <source>
        <dbReference type="Proteomes" id="UP001239462"/>
    </source>
</evidence>
<dbReference type="EMBL" id="JASZZN010000002">
    <property type="protein sequence ID" value="MDM4014347.1"/>
    <property type="molecule type" value="Genomic_DNA"/>
</dbReference>
<evidence type="ECO:0000313" key="2">
    <source>
        <dbReference type="EMBL" id="MDM4014347.1"/>
    </source>
</evidence>
<comment type="caution">
    <text evidence="2">The sequence shown here is derived from an EMBL/GenBank/DDBJ whole genome shotgun (WGS) entry which is preliminary data.</text>
</comment>
<name>A0ABT7PCX7_9BACT</name>
<protein>
    <recommendedName>
        <fullName evidence="4">Cytochrome c domain-containing protein</fullName>
    </recommendedName>
</protein>
<accession>A0ABT7PCX7</accession>
<feature type="region of interest" description="Disordered" evidence="1">
    <location>
        <begin position="95"/>
        <end position="121"/>
    </location>
</feature>
<sequence>MALLASPALATSDFNKMWKEKYITDDDANEDLKKTARKHGCYICHVSKQKKDVRNEYGKAVNKFLKAEDYPKDWVKANPEEARKKIFAGLDEAAKEKSKDGDTFGDKMKAGKVPAVDHGKD</sequence>
<evidence type="ECO:0008006" key="4">
    <source>
        <dbReference type="Google" id="ProtNLM"/>
    </source>
</evidence>
<dbReference type="RefSeq" id="WP_289162124.1">
    <property type="nucleotide sequence ID" value="NZ_JASZZN010000002.1"/>
</dbReference>